<evidence type="ECO:0000256" key="12">
    <source>
        <dbReference type="ARBA" id="ARBA00075729"/>
    </source>
</evidence>
<dbReference type="PANTHER" id="PTHR32215">
    <property type="entry name" value="CILIA- AND FLAGELLA-ASSOCIATED PROTEIN 57"/>
    <property type="match status" value="1"/>
</dbReference>
<gene>
    <name evidence="18 19" type="primary">LOC106598390</name>
</gene>
<feature type="compositionally biased region" description="Basic and acidic residues" evidence="15">
    <location>
        <begin position="241"/>
        <end position="256"/>
    </location>
</feature>
<evidence type="ECO:0000313" key="19">
    <source>
        <dbReference type="RefSeq" id="XP_014044909.1"/>
    </source>
</evidence>
<evidence type="ECO:0000256" key="10">
    <source>
        <dbReference type="ARBA" id="ARBA00064509"/>
    </source>
</evidence>
<dbReference type="RefSeq" id="XP_014044905.1">
    <property type="nucleotide sequence ID" value="XM_014189430.1"/>
</dbReference>
<dbReference type="FunFam" id="2.130.10.10:FF:000271">
    <property type="entry name" value="cilia- and flagella-associated protein 57"/>
    <property type="match status" value="1"/>
</dbReference>
<dbReference type="STRING" id="8030.ENSSSAP00000010338"/>
<dbReference type="SUPFAM" id="SSF50998">
    <property type="entry name" value="Quinoprotein alcohol dehydrogenase-like"/>
    <property type="match status" value="1"/>
</dbReference>
<dbReference type="InterPro" id="IPR001680">
    <property type="entry name" value="WD40_rpt"/>
</dbReference>
<feature type="repeat" description="WD" evidence="13">
    <location>
        <begin position="616"/>
        <end position="649"/>
    </location>
</feature>
<feature type="coiled-coil region" evidence="14">
    <location>
        <begin position="676"/>
        <end position="743"/>
    </location>
</feature>
<evidence type="ECO:0000313" key="18">
    <source>
        <dbReference type="RefSeq" id="XP_014044905.1"/>
    </source>
</evidence>
<feature type="coiled-coil region" evidence="14">
    <location>
        <begin position="1080"/>
        <end position="1146"/>
    </location>
</feature>
<protein>
    <recommendedName>
        <fullName evidence="11">Cilia- and flagella-associated protein 57</fullName>
    </recommendedName>
    <alternativeName>
        <fullName evidence="12">WD repeat-containing protein 65</fullName>
    </alternativeName>
</protein>
<keyword evidence="4" id="KW-0677">Repeat</keyword>
<evidence type="ECO:0000256" key="6">
    <source>
        <dbReference type="ARBA" id="ARBA00023212"/>
    </source>
</evidence>
<evidence type="ECO:0000256" key="11">
    <source>
        <dbReference type="ARBA" id="ARBA00074539"/>
    </source>
</evidence>
<evidence type="ECO:0000256" key="8">
    <source>
        <dbReference type="ARBA" id="ARBA00054720"/>
    </source>
</evidence>
<dbReference type="Proteomes" id="UP001652741">
    <property type="component" value="Chromosome ssa03"/>
</dbReference>
<dbReference type="InterPro" id="IPR055442">
    <property type="entry name" value="Beta-prop_EML-like_2nd"/>
</dbReference>
<organism evidence="17 18">
    <name type="scientific">Salmo salar</name>
    <name type="common">Atlantic salmon</name>
    <dbReference type="NCBI Taxonomy" id="8030"/>
    <lineage>
        <taxon>Eukaryota</taxon>
        <taxon>Metazoa</taxon>
        <taxon>Chordata</taxon>
        <taxon>Craniata</taxon>
        <taxon>Vertebrata</taxon>
        <taxon>Euteleostomi</taxon>
        <taxon>Actinopterygii</taxon>
        <taxon>Neopterygii</taxon>
        <taxon>Teleostei</taxon>
        <taxon>Protacanthopterygii</taxon>
        <taxon>Salmoniformes</taxon>
        <taxon>Salmonidae</taxon>
        <taxon>Salmoninae</taxon>
        <taxon>Salmo</taxon>
    </lineage>
</organism>
<dbReference type="RefSeq" id="XP_014044909.1">
    <property type="nucleotide sequence ID" value="XM_014189434.1"/>
</dbReference>
<dbReference type="GO" id="GO:0005930">
    <property type="term" value="C:axoneme"/>
    <property type="evidence" value="ECO:0007669"/>
    <property type="project" value="UniProtKB-SubCell"/>
</dbReference>
<evidence type="ECO:0000256" key="13">
    <source>
        <dbReference type="PROSITE-ProRule" id="PRU00221"/>
    </source>
</evidence>
<feature type="coiled-coil region" evidence="14">
    <location>
        <begin position="899"/>
        <end position="1024"/>
    </location>
</feature>
<dbReference type="InterPro" id="IPR019775">
    <property type="entry name" value="WD40_repeat_CS"/>
</dbReference>
<dbReference type="OMA" id="FPHCNAV"/>
<dbReference type="InterPro" id="IPR036322">
    <property type="entry name" value="WD40_repeat_dom_sf"/>
</dbReference>
<dbReference type="SUPFAM" id="SSF50978">
    <property type="entry name" value="WD40 repeat-like"/>
    <property type="match status" value="1"/>
</dbReference>
<dbReference type="SMART" id="SM00320">
    <property type="entry name" value="WD40"/>
    <property type="match status" value="7"/>
</dbReference>
<dbReference type="PROSITE" id="PS50082">
    <property type="entry name" value="WD_REPEATS_2"/>
    <property type="match status" value="3"/>
</dbReference>
<comment type="subunit">
    <text evidence="10">May form homodimers. Associates with components of the nexin-dynein regulatory complex (N-DRC) and the CFAP184:CFAP263 complex.</text>
</comment>
<evidence type="ECO:0000256" key="3">
    <source>
        <dbReference type="ARBA" id="ARBA00022574"/>
    </source>
</evidence>
<keyword evidence="3 13" id="KW-0853">WD repeat</keyword>
<evidence type="ECO:0000256" key="15">
    <source>
        <dbReference type="SAM" id="MobiDB-lite"/>
    </source>
</evidence>
<feature type="region of interest" description="Disordered" evidence="15">
    <location>
        <begin position="234"/>
        <end position="263"/>
    </location>
</feature>
<comment type="subcellular location">
    <subcellularLocation>
        <location evidence="1">Cytoplasm</location>
        <location evidence="1">Cytoskeleton</location>
        <location evidence="1">Cilium axoneme</location>
    </subcellularLocation>
</comment>
<dbReference type="KEGG" id="sasa:106598390"/>
<evidence type="ECO:0000256" key="2">
    <source>
        <dbReference type="ARBA" id="ARBA00022490"/>
    </source>
</evidence>
<feature type="region of interest" description="Disordered" evidence="15">
    <location>
        <begin position="1200"/>
        <end position="1221"/>
    </location>
</feature>
<keyword evidence="5 14" id="KW-0175">Coiled coil</keyword>
<evidence type="ECO:0000256" key="9">
    <source>
        <dbReference type="ARBA" id="ARBA00061460"/>
    </source>
</evidence>
<evidence type="ECO:0000313" key="17">
    <source>
        <dbReference type="Proteomes" id="UP001652741"/>
    </source>
</evidence>
<evidence type="ECO:0000256" key="7">
    <source>
        <dbReference type="ARBA" id="ARBA00023273"/>
    </source>
</evidence>
<sequence>MASIVAQCHYIFGLRTGVVNNICYFDEQTVIFPCGNNCVRYNIDQRWQRFIPGTEKSQGMQALAISANRRYLAVSERGEKGTITVYDLQHEQSRKRKVLSGGEVPVLEFVSMAFSPDSKYLIGQAGAPDWTLFYWMWEKQKVMASVKTTGTTNPINQVSFNPQDNTQICVSGNGVFKLFRYAEGALKQSNFLKLESQNFLSHTWMSEERVIAGTETGRLLVFESGDLRWEMSVTTKPATQEADRQLERRKPEEAKSEGAAPARMPRVTAITSYSKGFACSAGPGTVCLFEKTEEKDNYRKTREIRIPADPCSNEPSHAEQQEMVTLCISPSEETLVTSTDRGQLYSITLSSAEMSKGEQAHFEFLSHSFHSNIITGLSICIRKPLIATCSLDHSVRIWNFETNVLELHKEFQEEAFSVALHPSGLFILVGFSDKLRLMNLLIDDVRTFKEFTVRGCRECVFSHGGHMFAAVNGNLIHIYSSTTFDNLLNLKGHNGKVRAIVWSTDDSRLVSCGMDGAVYEWNTLNSKRESESVLKSCSYTGVTISPDAKTIFAVGTDCTLKEIQDCQILREVAADDVAYTTIAMSRSGRMLFAGTSIGTVRAIKYPLSTQKDWIEYQAHSGAVTKMVITFDDQYLLTVSEDGCLLIWKIIDKEGRGLKRDKDITYAEEILITKSDLEEKNQIMMELKTRVEELKMENEYQLRLKDMNYNEKIKDLSEKFVQEIESLKTKNQVLKMEKEKQELSHQEVMREVVEKHSREQQDFESTSNQKLMLEYEKYQELQLKSQHMQEGYERQLQAMEDSKGRALEELTLFYEAKLQEKMLMLGQCQDESRQQVREFEESKKQMEEDGDREIQDIRIKYERKLRVEKEINLRLKGETGVMRKKFSSLQKDIDDRNVEIEKLRVEQQKLRGVIKSLEKDILGLKKEIQERDETIQDKEKRIYDLKKKNQELEKFKFVLDYKIKELKKQIEPRENDIKEMKEQIQEMEGELDQVHKRNTQLELNITELRLKLKATDKEMHKETQRVRDVEALVRRFKTDLHNCVGFIQEPKRLKDSIRELYDHYIQQSDVVDIVGVDADIQREYSRQREHLERNVASLKRKLAKDTEVHRTDNVKIMKENVSLIKEMNDLRRELRLLRTQVHDYKSQMGISKKKVSSSDLTALTSVEGRGLVTRLNFEEEAERIIQLQRVEIQRLKMQMQGQGQYQSLRPPSSSTKLPVLTT</sequence>
<evidence type="ECO:0000259" key="16">
    <source>
        <dbReference type="Pfam" id="PF23414"/>
    </source>
</evidence>
<comment type="similarity">
    <text evidence="9">Belongs to the CFAP57 family.</text>
</comment>
<dbReference type="Bgee" id="ENSSSAG00000005062">
    <property type="expression patterns" value="Expressed in testis and 7 other cell types or tissues"/>
</dbReference>
<feature type="domain" description="EML-like second beta-propeller" evidence="16">
    <location>
        <begin position="375"/>
        <end position="649"/>
    </location>
</feature>
<dbReference type="InterPro" id="IPR011047">
    <property type="entry name" value="Quinoprotein_ADH-like_sf"/>
</dbReference>
<name>A0A1S3QXT0_SALSA</name>
<feature type="repeat" description="WD" evidence="13">
    <location>
        <begin position="490"/>
        <end position="531"/>
    </location>
</feature>
<dbReference type="Pfam" id="PF23414">
    <property type="entry name" value="Beta-prop_EML_2"/>
    <property type="match status" value="1"/>
</dbReference>
<feature type="coiled-coil region" evidence="14">
    <location>
        <begin position="788"/>
        <end position="848"/>
    </location>
</feature>
<dbReference type="OrthoDB" id="10251741at2759"/>
<dbReference type="FunFam" id="1.10.287.1490:FF:000014">
    <property type="entry name" value="AGAP008095-PA"/>
    <property type="match status" value="1"/>
</dbReference>
<dbReference type="Gene3D" id="2.130.10.10">
    <property type="entry name" value="YVTN repeat-like/Quinoprotein amine dehydrogenase"/>
    <property type="match status" value="2"/>
</dbReference>
<dbReference type="PANTHER" id="PTHR32215:SF0">
    <property type="entry name" value="CILIA- AND FLAGELLA-ASSOCIATED PROTEIN 57"/>
    <property type="match status" value="1"/>
</dbReference>
<evidence type="ECO:0000256" key="4">
    <source>
        <dbReference type="ARBA" id="ARBA00022737"/>
    </source>
</evidence>
<keyword evidence="2" id="KW-0963">Cytoplasm</keyword>
<reference evidence="18 19" key="1">
    <citation type="submission" date="2025-04" db="UniProtKB">
        <authorList>
            <consortium name="RefSeq"/>
        </authorList>
    </citation>
    <scope>IDENTIFICATION</scope>
    <source>
        <tissue evidence="18 19">Muscle</tissue>
    </source>
</reference>
<dbReference type="InterPro" id="IPR015943">
    <property type="entry name" value="WD40/YVTN_repeat-like_dom_sf"/>
</dbReference>
<keyword evidence="7" id="KW-0966">Cell projection</keyword>
<comment type="function">
    <text evidence="8">Associates with components of the nexin-dynein regulatory complex (N-DRC), a key regulator of ciliary/flagellar motility, and might act as an inner dynein arm (IDA) hub or linkage.</text>
</comment>
<proteinExistence type="inferred from homology"/>
<dbReference type="PaxDb" id="8030-ENSSSAP00000010338"/>
<dbReference type="PROSITE" id="PS00678">
    <property type="entry name" value="WD_REPEATS_1"/>
    <property type="match status" value="1"/>
</dbReference>
<dbReference type="AlphaFoldDB" id="A0A1S3QXT0"/>
<keyword evidence="6" id="KW-0206">Cytoskeleton</keyword>
<evidence type="ECO:0000256" key="5">
    <source>
        <dbReference type="ARBA" id="ARBA00023054"/>
    </source>
</evidence>
<dbReference type="InterPro" id="IPR052993">
    <property type="entry name" value="CFA-57"/>
</dbReference>
<accession>A0A1S3QXT0</accession>
<evidence type="ECO:0000256" key="1">
    <source>
        <dbReference type="ARBA" id="ARBA00004430"/>
    </source>
</evidence>
<evidence type="ECO:0000256" key="14">
    <source>
        <dbReference type="SAM" id="Coils"/>
    </source>
</evidence>
<keyword evidence="17" id="KW-1185">Reference proteome</keyword>
<dbReference type="PROSITE" id="PS50294">
    <property type="entry name" value="WD_REPEATS_REGION"/>
    <property type="match status" value="2"/>
</dbReference>
<dbReference type="FunFam" id="2.130.10.10:FF:000357">
    <property type="entry name" value="Cilia and flagella associated protein 57"/>
    <property type="match status" value="1"/>
</dbReference>
<dbReference type="Gene3D" id="1.10.287.1490">
    <property type="match status" value="1"/>
</dbReference>
<feature type="repeat" description="WD" evidence="13">
    <location>
        <begin position="367"/>
        <end position="402"/>
    </location>
</feature>